<feature type="compositionally biased region" description="Pro residues" evidence="4">
    <location>
        <begin position="897"/>
        <end position="907"/>
    </location>
</feature>
<dbReference type="Gene3D" id="3.40.50.10190">
    <property type="entry name" value="BRCT domain"/>
    <property type="match status" value="1"/>
</dbReference>
<dbReference type="Pfam" id="PF14377">
    <property type="entry name" value="UBM"/>
    <property type="match status" value="3"/>
</dbReference>
<evidence type="ECO:0000313" key="8">
    <source>
        <dbReference type="Proteomes" id="UP001610335"/>
    </source>
</evidence>
<dbReference type="InterPro" id="IPR043502">
    <property type="entry name" value="DNA/RNA_pol_sf"/>
</dbReference>
<dbReference type="InterPro" id="IPR038401">
    <property type="entry name" value="Rev1_C_sf"/>
</dbReference>
<organism evidence="7 8">
    <name type="scientific">Aspergillus cavernicola</name>
    <dbReference type="NCBI Taxonomy" id="176166"/>
    <lineage>
        <taxon>Eukaryota</taxon>
        <taxon>Fungi</taxon>
        <taxon>Dikarya</taxon>
        <taxon>Ascomycota</taxon>
        <taxon>Pezizomycotina</taxon>
        <taxon>Eurotiomycetes</taxon>
        <taxon>Eurotiomycetidae</taxon>
        <taxon>Eurotiales</taxon>
        <taxon>Aspergillaceae</taxon>
        <taxon>Aspergillus</taxon>
        <taxon>Aspergillus subgen. Nidulantes</taxon>
    </lineage>
</organism>
<evidence type="ECO:0000256" key="2">
    <source>
        <dbReference type="ARBA" id="ARBA00022634"/>
    </source>
</evidence>
<dbReference type="Gene3D" id="3.40.1170.60">
    <property type="match status" value="1"/>
</dbReference>
<dbReference type="InterPro" id="IPR036420">
    <property type="entry name" value="BRCT_dom_sf"/>
</dbReference>
<keyword evidence="3" id="KW-0808">Transferase</keyword>
<dbReference type="SUPFAM" id="SSF52113">
    <property type="entry name" value="BRCT domain"/>
    <property type="match status" value="1"/>
</dbReference>
<evidence type="ECO:0000256" key="1">
    <source>
        <dbReference type="ARBA" id="ARBA00010945"/>
    </source>
</evidence>
<dbReference type="Pfam" id="PF16589">
    <property type="entry name" value="BRCT_2"/>
    <property type="match status" value="1"/>
</dbReference>
<dbReference type="Pfam" id="PF00817">
    <property type="entry name" value="IMS"/>
    <property type="match status" value="1"/>
</dbReference>
<dbReference type="Proteomes" id="UP001610335">
    <property type="component" value="Unassembled WGS sequence"/>
</dbReference>
<dbReference type="Gene3D" id="1.20.58.1280">
    <property type="entry name" value="DNA repair protein Rev1, C-terminal domain"/>
    <property type="match status" value="1"/>
</dbReference>
<comment type="caution">
    <text evidence="7">The sequence shown here is derived from an EMBL/GenBank/DDBJ whole genome shotgun (WGS) entry which is preliminary data.</text>
</comment>
<dbReference type="PANTHER" id="PTHR45990:SF1">
    <property type="entry name" value="DNA REPAIR PROTEIN REV1"/>
    <property type="match status" value="1"/>
</dbReference>
<dbReference type="PROSITE" id="PS50172">
    <property type="entry name" value="BRCT"/>
    <property type="match status" value="1"/>
</dbReference>
<dbReference type="SUPFAM" id="SSF56672">
    <property type="entry name" value="DNA/RNA polymerases"/>
    <property type="match status" value="1"/>
</dbReference>
<feature type="compositionally biased region" description="Polar residues" evidence="4">
    <location>
        <begin position="1007"/>
        <end position="1016"/>
    </location>
</feature>
<comment type="similarity">
    <text evidence="1">Belongs to the DNA polymerase type-Y family.</text>
</comment>
<proteinExistence type="inferred from homology"/>
<feature type="compositionally biased region" description="Polar residues" evidence="4">
    <location>
        <begin position="255"/>
        <end position="266"/>
    </location>
</feature>
<evidence type="ECO:0000256" key="3">
    <source>
        <dbReference type="ARBA" id="ARBA00022679"/>
    </source>
</evidence>
<dbReference type="EMBL" id="JBFXLS010000026">
    <property type="protein sequence ID" value="KAL2827185.1"/>
    <property type="molecule type" value="Genomic_DNA"/>
</dbReference>
<feature type="compositionally biased region" description="Basic and acidic residues" evidence="4">
    <location>
        <begin position="233"/>
        <end position="252"/>
    </location>
</feature>
<feature type="compositionally biased region" description="Low complexity" evidence="4">
    <location>
        <begin position="951"/>
        <end position="962"/>
    </location>
</feature>
<gene>
    <name evidence="7" type="ORF">BDW59DRAFT_58431</name>
</gene>
<feature type="domain" description="UmuC" evidence="6">
    <location>
        <begin position="361"/>
        <end position="559"/>
    </location>
</feature>
<evidence type="ECO:0000259" key="5">
    <source>
        <dbReference type="PROSITE" id="PS50172"/>
    </source>
</evidence>
<dbReference type="CDD" id="cd01701">
    <property type="entry name" value="PolY_Rev1"/>
    <property type="match status" value="1"/>
</dbReference>
<feature type="compositionally biased region" description="Basic residues" evidence="4">
    <location>
        <begin position="916"/>
        <end position="931"/>
    </location>
</feature>
<evidence type="ECO:0000313" key="7">
    <source>
        <dbReference type="EMBL" id="KAL2827185.1"/>
    </source>
</evidence>
<dbReference type="PANTHER" id="PTHR45990">
    <property type="entry name" value="DNA REPAIR PROTEIN REV1"/>
    <property type="match status" value="1"/>
</dbReference>
<accession>A0ABR4IHF4</accession>
<dbReference type="InterPro" id="IPR031991">
    <property type="entry name" value="Rev1_C"/>
</dbReference>
<feature type="region of interest" description="Disordered" evidence="4">
    <location>
        <begin position="827"/>
        <end position="859"/>
    </location>
</feature>
<dbReference type="InterPro" id="IPR053848">
    <property type="entry name" value="IMS_HHH_1"/>
</dbReference>
<dbReference type="SUPFAM" id="SSF100879">
    <property type="entry name" value="Lesion bypass DNA polymerase (Y-family), little finger domain"/>
    <property type="match status" value="1"/>
</dbReference>
<feature type="compositionally biased region" description="Low complexity" evidence="4">
    <location>
        <begin position="887"/>
        <end position="896"/>
    </location>
</feature>
<protein>
    <recommendedName>
        <fullName evidence="9">DNA repair protein REV1</fullName>
    </recommendedName>
</protein>
<feature type="region of interest" description="Disordered" evidence="4">
    <location>
        <begin position="751"/>
        <end position="778"/>
    </location>
</feature>
<dbReference type="InterPro" id="IPR001357">
    <property type="entry name" value="BRCT_dom"/>
</dbReference>
<dbReference type="InterPro" id="IPR017961">
    <property type="entry name" value="DNA_pol_Y-fam_little_finger"/>
</dbReference>
<keyword evidence="2" id="KW-0237">DNA synthesis</keyword>
<dbReference type="InterPro" id="IPR036775">
    <property type="entry name" value="DNA_pol_Y-fam_lit_finger_sf"/>
</dbReference>
<evidence type="ECO:0000259" key="6">
    <source>
        <dbReference type="PROSITE" id="PS50173"/>
    </source>
</evidence>
<dbReference type="Gene3D" id="3.30.70.270">
    <property type="match status" value="1"/>
</dbReference>
<dbReference type="Gene3D" id="1.10.150.20">
    <property type="entry name" value="5' to 3' exonuclease, C-terminal subdomain"/>
    <property type="match status" value="1"/>
</dbReference>
<reference evidence="7 8" key="1">
    <citation type="submission" date="2024-07" db="EMBL/GenBank/DDBJ databases">
        <title>Section-level genome sequencing and comparative genomics of Aspergillus sections Usti and Cavernicolus.</title>
        <authorList>
            <consortium name="Lawrence Berkeley National Laboratory"/>
            <person name="Nybo J.L."/>
            <person name="Vesth T.C."/>
            <person name="Theobald S."/>
            <person name="Frisvad J.C."/>
            <person name="Larsen T.O."/>
            <person name="Kjaerboelling I."/>
            <person name="Rothschild-Mancinelli K."/>
            <person name="Lyhne E.K."/>
            <person name="Kogle M.E."/>
            <person name="Barry K."/>
            <person name="Clum A."/>
            <person name="Na H."/>
            <person name="Ledsgaard L."/>
            <person name="Lin J."/>
            <person name="Lipzen A."/>
            <person name="Kuo A."/>
            <person name="Riley R."/>
            <person name="Mondo S."/>
            <person name="LaButti K."/>
            <person name="Haridas S."/>
            <person name="Pangalinan J."/>
            <person name="Salamov A.A."/>
            <person name="Simmons B.A."/>
            <person name="Magnuson J.K."/>
            <person name="Chen J."/>
            <person name="Drula E."/>
            <person name="Henrissat B."/>
            <person name="Wiebenga A."/>
            <person name="Lubbers R.J."/>
            <person name="Gomes A.C."/>
            <person name="Makela M.R."/>
            <person name="Stajich J."/>
            <person name="Grigoriev I.V."/>
            <person name="Mortensen U.H."/>
            <person name="De vries R.P."/>
            <person name="Baker S.E."/>
            <person name="Andersen M.R."/>
        </authorList>
    </citation>
    <scope>NUCLEOTIDE SEQUENCE [LARGE SCALE GENOMIC DNA]</scope>
    <source>
        <strain evidence="7 8">CBS 600.67</strain>
    </source>
</reference>
<feature type="domain" description="BRCT" evidence="5">
    <location>
        <begin position="63"/>
        <end position="151"/>
    </location>
</feature>
<dbReference type="Pfam" id="PF11799">
    <property type="entry name" value="IMS_C"/>
    <property type="match status" value="1"/>
</dbReference>
<feature type="compositionally biased region" description="Low complexity" evidence="4">
    <location>
        <begin position="838"/>
        <end position="853"/>
    </location>
</feature>
<dbReference type="InterPro" id="IPR001126">
    <property type="entry name" value="UmuC"/>
</dbReference>
<feature type="compositionally biased region" description="Polar residues" evidence="4">
    <location>
        <begin position="206"/>
        <end position="232"/>
    </location>
</feature>
<dbReference type="Gene3D" id="3.30.1490.100">
    <property type="entry name" value="DNA polymerase, Y-family, little finger domain"/>
    <property type="match status" value="1"/>
</dbReference>
<dbReference type="Pfam" id="PF16727">
    <property type="entry name" value="REV1_C"/>
    <property type="match status" value="1"/>
</dbReference>
<feature type="region of interest" description="Disordered" evidence="4">
    <location>
        <begin position="206"/>
        <end position="266"/>
    </location>
</feature>
<feature type="region of interest" description="Disordered" evidence="4">
    <location>
        <begin position="1007"/>
        <end position="1034"/>
    </location>
</feature>
<evidence type="ECO:0000256" key="4">
    <source>
        <dbReference type="SAM" id="MobiDB-lite"/>
    </source>
</evidence>
<dbReference type="CDD" id="cd17719">
    <property type="entry name" value="BRCT_Rev1"/>
    <property type="match status" value="1"/>
</dbReference>
<evidence type="ECO:0008006" key="9">
    <source>
        <dbReference type="Google" id="ProtNLM"/>
    </source>
</evidence>
<dbReference type="Gene3D" id="6.10.250.1490">
    <property type="match status" value="1"/>
</dbReference>
<sequence>MGSRLDANSSAVRKRIQNHSFEDEEGEEYGASAFGGFGDYMRRKKVKLQNLDNEIRSSAAEANYPQIFRTVVACVNGYTQPSLQDLHKLIISHGGAFLQYLDGKTSATHIIASSLTPKKREEFRRYRVVKPAWVIDSIKAGRLLPWDLFKVVDEGQAQKVLNFNDGHIINQTNSPRATYKDESRSGWYSSRLEAEELVGDEELRLSQTPANKQSNGGSQSDYGDFPSFTSLDETAKDPRLRESSVADAEEKSVGLSGTTGPSEDGQQTVVDVVLSPQRGTVPHKAEMTSEEFNAQLLSDPRMRNSSVVNPEFLQQYYRESRLHHLSTWKAELKAQLRSKAQEKSRSQHVRERLVPGARRYIMHVDFDCFFAAVSTLKHPELEGKPVAIAHGTGAGSEIASCNYAARASGVKNGMWMKGALQACPDLRVLPYDFLAYEDASRKFYRAILAIDGLVQSVSIDEALVDITSLCLEAGGSDGKGVSEASIYREQARADEVAEKLRASVKDETGCAVSVGIGGNILQAKVALRKAKPASQFQLKPEGVLELIGDLPVQSLPGVGYSLSAKLEELGVKLVKDIRELSRERLSSSLGPKTGVKLWDYARGIDRTEIGNETARKSVSAEVNWGIRFVTQDQADDFVRSLCEELHRRLVENLVKGKQLTLKVMRRSLDAPLEPVKHLGHGKCDVFNKSVILGVATNAADVLGKEAVAMLRSLGGSPGDLRGLGIQMTKLEPLNSTSEYPDGSQKQLTFKASPVKASPNRKAAQPVDDPDLLDSPRKGEAESIRHGLLLNDASQKPLNILGTQFIMPSQPDPAVVAELPSDIRSKLVAQGKSRRDSRTGSPSPQGPGPQSTSTLPPQSQLDPEILATLPEDVLAEIMGYYNQPPGDTRPATLSSSTLPPPPPPPPRPSSSSGPSLKVRKPTTPQKKRRGRPPLKPPLPSSLTQSKFVFPGSNTPTATNNSTTHCLSREPDPTISADFLAALPEDIRREVLEQQKRTRLLQRPAPITTIGSTASSANPEKHLHLGPLPSRPTFTSKKLSSITDLREEATAWHAAFAEGPFQEDVTALSHYLKRVVNDEKDVDKAVSLVKWLMWLIEDEKNGSEESGTALGLGLGLRAGSQGVVSWDEALVALKEGVQEGLEERRIPGVEFDFY</sequence>
<dbReference type="SMART" id="SM00292">
    <property type="entry name" value="BRCT"/>
    <property type="match status" value="1"/>
</dbReference>
<dbReference type="InterPro" id="IPR043128">
    <property type="entry name" value="Rev_trsase/Diguanyl_cyclase"/>
</dbReference>
<name>A0ABR4IHF4_9EURO</name>
<dbReference type="InterPro" id="IPR025527">
    <property type="entry name" value="HUWE1/Rev1_UBM"/>
</dbReference>
<feature type="region of interest" description="Disordered" evidence="4">
    <location>
        <begin position="879"/>
        <end position="969"/>
    </location>
</feature>
<dbReference type="Pfam" id="PF21999">
    <property type="entry name" value="IMS_HHH_1"/>
    <property type="match status" value="1"/>
</dbReference>
<keyword evidence="8" id="KW-1185">Reference proteome</keyword>
<dbReference type="PROSITE" id="PS50173">
    <property type="entry name" value="UMUC"/>
    <property type="match status" value="1"/>
</dbReference>